<dbReference type="Proteomes" id="UP000079169">
    <property type="component" value="Unplaced"/>
</dbReference>
<evidence type="ECO:0000313" key="3">
    <source>
        <dbReference type="RefSeq" id="XP_008483883.1"/>
    </source>
</evidence>
<dbReference type="AlphaFoldDB" id="A0A1S3DKR9"/>
<feature type="compositionally biased region" description="Polar residues" evidence="1">
    <location>
        <begin position="39"/>
        <end position="55"/>
    </location>
</feature>
<protein>
    <submittedName>
        <fullName evidence="3">Uncharacterized protein LOC103520559 isoform X2</fullName>
    </submittedName>
</protein>
<keyword evidence="2" id="KW-1185">Reference proteome</keyword>
<gene>
    <name evidence="3" type="primary">LOC103520559</name>
</gene>
<dbReference type="RefSeq" id="XP_008483883.1">
    <property type="nucleotide sequence ID" value="XM_008485661.2"/>
</dbReference>
<organism evidence="2 3">
    <name type="scientific">Diaphorina citri</name>
    <name type="common">Asian citrus psyllid</name>
    <dbReference type="NCBI Taxonomy" id="121845"/>
    <lineage>
        <taxon>Eukaryota</taxon>
        <taxon>Metazoa</taxon>
        <taxon>Ecdysozoa</taxon>
        <taxon>Arthropoda</taxon>
        <taxon>Hexapoda</taxon>
        <taxon>Insecta</taxon>
        <taxon>Pterygota</taxon>
        <taxon>Neoptera</taxon>
        <taxon>Paraneoptera</taxon>
        <taxon>Hemiptera</taxon>
        <taxon>Sternorrhyncha</taxon>
        <taxon>Psylloidea</taxon>
        <taxon>Psyllidae</taxon>
        <taxon>Diaphorininae</taxon>
        <taxon>Diaphorina</taxon>
    </lineage>
</organism>
<evidence type="ECO:0000313" key="2">
    <source>
        <dbReference type="Proteomes" id="UP000079169"/>
    </source>
</evidence>
<reference evidence="3" key="1">
    <citation type="submission" date="2025-08" db="UniProtKB">
        <authorList>
            <consortium name="RefSeq"/>
        </authorList>
    </citation>
    <scope>IDENTIFICATION</scope>
</reference>
<name>A0A1S3DKR9_DIACI</name>
<evidence type="ECO:0000256" key="1">
    <source>
        <dbReference type="SAM" id="MobiDB-lite"/>
    </source>
</evidence>
<feature type="region of interest" description="Disordered" evidence="1">
    <location>
        <begin position="38"/>
        <end position="74"/>
    </location>
</feature>
<accession>A0A1S3DKR9</accession>
<sequence>MVFDNQQFNSHPLGKVKYKKDYKKSKVPLFRYMDKKTTTNEMLSQRQPSGYTSGLANGDRDGNGSNGNKSGKDSMKMINDIVKDIVKKYKTRFNPAKSGRDEVDSNLCICQFQDTHSIPDRNLYNLNLDQIGTTLSSIYESKGVDFSTLALSDKDKLKQLIIDKVIALLNASKAKSVKEKLV</sequence>
<proteinExistence type="predicted"/>
<dbReference type="GeneID" id="103520559"/>